<evidence type="ECO:0000313" key="1">
    <source>
        <dbReference type="EMBL" id="CEK54186.1"/>
    </source>
</evidence>
<protein>
    <submittedName>
        <fullName evidence="1">Uncharacterized protein</fullName>
    </submittedName>
</protein>
<organism evidence="1">
    <name type="scientific">Arion vulgaris</name>
    <dbReference type="NCBI Taxonomy" id="1028688"/>
    <lineage>
        <taxon>Eukaryota</taxon>
        <taxon>Metazoa</taxon>
        <taxon>Spiralia</taxon>
        <taxon>Lophotrochozoa</taxon>
        <taxon>Mollusca</taxon>
        <taxon>Gastropoda</taxon>
        <taxon>Heterobranchia</taxon>
        <taxon>Euthyneura</taxon>
        <taxon>Panpulmonata</taxon>
        <taxon>Eupulmonata</taxon>
        <taxon>Stylommatophora</taxon>
        <taxon>Helicina</taxon>
        <taxon>Arionoidea</taxon>
        <taxon>Arionidae</taxon>
        <taxon>Arion</taxon>
    </lineage>
</organism>
<sequence length="54" mass="6253">ITNKHYHHLIPSTTNITIISFHQQQTVLTSQSTGFKKNLTIINFLLKDKCCIIR</sequence>
<dbReference type="AlphaFoldDB" id="A0A0B6YEG9"/>
<name>A0A0B6YEG9_9EUPU</name>
<reference evidence="1" key="1">
    <citation type="submission" date="2014-12" db="EMBL/GenBank/DDBJ databases">
        <title>Insight into the proteome of Arion vulgaris.</title>
        <authorList>
            <person name="Aradska J."/>
            <person name="Bulat T."/>
            <person name="Smidak R."/>
            <person name="Sarate P."/>
            <person name="Gangsoo J."/>
            <person name="Sialana F."/>
            <person name="Bilban M."/>
            <person name="Lubec G."/>
        </authorList>
    </citation>
    <scope>NUCLEOTIDE SEQUENCE</scope>
    <source>
        <tissue evidence="1">Skin</tissue>
    </source>
</reference>
<accession>A0A0B6YEG9</accession>
<proteinExistence type="predicted"/>
<dbReference type="EMBL" id="HACG01007321">
    <property type="protein sequence ID" value="CEK54186.1"/>
    <property type="molecule type" value="Transcribed_RNA"/>
</dbReference>
<gene>
    <name evidence="1" type="primary">ORF22157</name>
</gene>
<feature type="non-terminal residue" evidence="1">
    <location>
        <position position="1"/>
    </location>
</feature>